<dbReference type="RefSeq" id="WP_097128951.1">
    <property type="nucleotide sequence ID" value="NZ_OCMT01000001.1"/>
</dbReference>
<feature type="chain" id="PRO_5012673671" description="Matrixin" evidence="2">
    <location>
        <begin position="21"/>
        <end position="884"/>
    </location>
</feature>
<keyword evidence="6" id="KW-1185">Reference proteome</keyword>
<feature type="compositionally biased region" description="Basic and acidic residues" evidence="1">
    <location>
        <begin position="25"/>
        <end position="34"/>
    </location>
</feature>
<protein>
    <recommendedName>
        <fullName evidence="7">Matrixin</fullName>
    </recommendedName>
</protein>
<evidence type="ECO:0008006" key="7">
    <source>
        <dbReference type="Google" id="ProtNLM"/>
    </source>
</evidence>
<sequence length="884" mass="97400">MKKHLWLIPAAALFAFSANAQETKKADKPADTTKKVAPTTPPTPPKATVADKTKSSKKIDGLFTLYKDTVTGSLQLYVKKDQLGKDFIYQSFSMGGPTRLFLNQNMIRSTKLFHIKQMDDKVEFLEKNTAFYYDPANPVSKAANVDVSDAVFFADKFSAKDDGGYLIAVDGLFLSDKLDPVKPTTPPGLPPGAMFNLGSLNAAKSKYQAVKSFNGNTDVVVDLAYDNPMPLNGGGKDITDARYVRVKMQHSFLEVPQNDFRPRKDDPRVGYFGAEVDNLTSVGATPYKDFISRWDLKKKNPNAKLSEPVEPIVFWIENTTPLEYRSIIKEAGEKWNEAFEKAGFKNAVVMKQMPDNATWDPSDISYNVIRWVSSAYPSYGAIGPSFYNPLTGQILGADITVEWKSGAGTAVQDELYNGGPSMALNLPWENPVQAVAETQHGAHNHSDKNHLAFCSLAQELSMQYQTGLAAIEVLDANVSEAARAATVKEMHKQFLYYLIMHEMGHTLGLNHNMKASQMLSPAQMNDKSLTRKIGLQGSVMDYPAINVSSDRSKQGDYYTTKAGPYDLWAIEYGYTPFSEKEEEAGLNKILSRSTDPQLAFGNDADDMRSPGGGIDPRVNVNDQTNDMVVYGEDRFKLINSMIPKLKDRFSKPNQSYQELRIKYNQLNGQRASMAAALSRYIGGVYVDRSFVGQETKTAPFTPVPEAYQKKALALLSTYVFSPNAFDADKALFPYLQIQRRGFGFFGATEDIKPQSTFLSLQLGTLAQLLHPTTLSRINNSGLYGNTYSVASVMNDLTNDIFVADLKGNVNLFRQNLQTEYVKAAAAIVAAPGGYDNASKAAALATLVKIKSQLATATSTDEQTKAHRTALTFLIDKATSTSSAK</sequence>
<dbReference type="GO" id="GO:0008237">
    <property type="term" value="F:metallopeptidase activity"/>
    <property type="evidence" value="ECO:0007669"/>
    <property type="project" value="InterPro"/>
</dbReference>
<dbReference type="PANTHER" id="PTHR38478:SF1">
    <property type="entry name" value="ZINC DEPENDENT METALLOPROTEASE DOMAIN LIPOPROTEIN"/>
    <property type="match status" value="1"/>
</dbReference>
<name>A0A285ZSU8_9SPHI</name>
<evidence type="ECO:0000313" key="6">
    <source>
        <dbReference type="Proteomes" id="UP000219281"/>
    </source>
</evidence>
<keyword evidence="2" id="KW-0732">Signal</keyword>
<dbReference type="OrthoDB" id="9776599at2"/>
<dbReference type="Gene3D" id="3.40.390.10">
    <property type="entry name" value="Collagenase (Catalytic Domain)"/>
    <property type="match status" value="1"/>
</dbReference>
<feature type="signal peptide" evidence="2">
    <location>
        <begin position="1"/>
        <end position="20"/>
    </location>
</feature>
<dbReference type="InterPro" id="IPR034032">
    <property type="entry name" value="Zn_MMP-like_bac"/>
</dbReference>
<dbReference type="AlphaFoldDB" id="A0A285ZSU8"/>
<gene>
    <name evidence="5" type="ORF">SAMN06297358_0807</name>
</gene>
<feature type="domain" description="EcxA zinc-binding" evidence="3">
    <location>
        <begin position="487"/>
        <end position="802"/>
    </location>
</feature>
<reference evidence="6" key="1">
    <citation type="submission" date="2017-09" db="EMBL/GenBank/DDBJ databases">
        <authorList>
            <person name="Varghese N."/>
            <person name="Submissions S."/>
        </authorList>
    </citation>
    <scope>NUCLEOTIDE SEQUENCE [LARGE SCALE GENOMIC DNA]</scope>
    <source>
        <strain evidence="6">CGMCC 1.12803</strain>
    </source>
</reference>
<dbReference type="EMBL" id="OCMT01000001">
    <property type="protein sequence ID" value="SOD12708.1"/>
    <property type="molecule type" value="Genomic_DNA"/>
</dbReference>
<evidence type="ECO:0000313" key="5">
    <source>
        <dbReference type="EMBL" id="SOD12708.1"/>
    </source>
</evidence>
<evidence type="ECO:0000259" key="4">
    <source>
        <dbReference type="Pfam" id="PF17148"/>
    </source>
</evidence>
<evidence type="ECO:0000256" key="2">
    <source>
        <dbReference type="SAM" id="SignalP"/>
    </source>
</evidence>
<dbReference type="SUPFAM" id="SSF55486">
    <property type="entry name" value="Metalloproteases ('zincins'), catalytic domain"/>
    <property type="match status" value="1"/>
</dbReference>
<dbReference type="PANTHER" id="PTHR38478">
    <property type="entry name" value="PEPTIDASE M1A AND M12B"/>
    <property type="match status" value="1"/>
</dbReference>
<dbReference type="InterPro" id="IPR032534">
    <property type="entry name" value="EcxA_zinc-bd"/>
</dbReference>
<dbReference type="InterPro" id="IPR024079">
    <property type="entry name" value="MetalloPept_cat_dom_sf"/>
</dbReference>
<evidence type="ECO:0000256" key="1">
    <source>
        <dbReference type="SAM" id="MobiDB-lite"/>
    </source>
</evidence>
<dbReference type="Pfam" id="PF17148">
    <property type="entry name" value="DUF5117"/>
    <property type="match status" value="1"/>
</dbReference>
<feature type="domain" description="DUF5117" evidence="4">
    <location>
        <begin position="139"/>
        <end position="299"/>
    </location>
</feature>
<feature type="region of interest" description="Disordered" evidence="1">
    <location>
        <begin position="25"/>
        <end position="53"/>
    </location>
</feature>
<proteinExistence type="predicted"/>
<dbReference type="Proteomes" id="UP000219281">
    <property type="component" value="Unassembled WGS sequence"/>
</dbReference>
<organism evidence="5 6">
    <name type="scientific">Pedobacter xixiisoli</name>
    <dbReference type="NCBI Taxonomy" id="1476464"/>
    <lineage>
        <taxon>Bacteria</taxon>
        <taxon>Pseudomonadati</taxon>
        <taxon>Bacteroidota</taxon>
        <taxon>Sphingobacteriia</taxon>
        <taxon>Sphingobacteriales</taxon>
        <taxon>Sphingobacteriaceae</taxon>
        <taxon>Pedobacter</taxon>
    </lineage>
</organism>
<dbReference type="CDD" id="cd04276">
    <property type="entry name" value="ZnMc_MMP_like_2"/>
    <property type="match status" value="1"/>
</dbReference>
<dbReference type="InterPro" id="IPR033413">
    <property type="entry name" value="DUF5117"/>
</dbReference>
<accession>A0A285ZSU8</accession>
<feature type="region of interest" description="Disordered" evidence="1">
    <location>
        <begin position="597"/>
        <end position="620"/>
    </location>
</feature>
<dbReference type="Pfam" id="PF16313">
    <property type="entry name" value="DUF4953"/>
    <property type="match status" value="1"/>
</dbReference>
<evidence type="ECO:0000259" key="3">
    <source>
        <dbReference type="Pfam" id="PF16313"/>
    </source>
</evidence>